<evidence type="ECO:0000256" key="7">
    <source>
        <dbReference type="ARBA" id="ARBA00022723"/>
    </source>
</evidence>
<comment type="catalytic activity">
    <reaction evidence="10">
        <text>5-methyltetrahydropteroyltri-L-glutamate + L-homocysteine = tetrahydropteroyltri-L-glutamate + L-methionine</text>
        <dbReference type="Rhea" id="RHEA:21196"/>
        <dbReference type="ChEBI" id="CHEBI:57844"/>
        <dbReference type="ChEBI" id="CHEBI:58140"/>
        <dbReference type="ChEBI" id="CHEBI:58199"/>
        <dbReference type="ChEBI" id="CHEBI:58207"/>
        <dbReference type="EC" id="2.1.1.14"/>
    </reaction>
</comment>
<feature type="binding site" evidence="10">
    <location>
        <position position="649"/>
    </location>
    <ligand>
        <name>Zn(2+)</name>
        <dbReference type="ChEBI" id="CHEBI:29105"/>
        <note>catalytic</note>
    </ligand>
</feature>
<sequence>MTISHNLGFPRIGERRELKKATEAYWKGDLDYAGLEATGAELRRANWDKQKKAGIDLIPSNDFSFYDQVLGLSCLLGNVPERFGWPSHYDGQNMNIDVAFDMARGTDGAIACEMTKWFDTNYHYLVPEFTTQTTFTLAGSKIFDEFREAKEQGIITKPVMVGPATYLSLGKITDGSDMDKFALADALIPVYVEIAEKLAAEGAQWLQLDEPIFSLDLDNAQRTVIRKAYSALAQVKGIKILVANYFGELRDNLELFTSLPVAGLHIDAVRGVKEAETVATRLDDQKWLSVGIVDGRNVWKTDLTRALTTLETVTGEIGTGRLMVGPSCSLLHSPVALRSETRLDEQLMNWLAFAEEKLDEIVFLAHAVDGKVDKAMQQANQAAMEDRAHSTLIHDEAVKKRAAAVTEADYDRPAKYPERAKQQRAKLKLPAFPTTTIGSFPQTQDVRKARAAHKKGSMSDADYDAFIEKQIDDAVAMQEDMGFDMLVHGEFERNDMVEYFGEQLSGYAFTKLGWVQSYGSRYVKPPIIFGDVSRPSPMTVKWSKYAQSKTEKPMKGMLTGPVTMVQWAFVRDDQPRSETVKQVALAIQDEVLDLEAAGLAAIQIDEAAFREGLPLRRNDWKAYLDWATQSFRLTASKVKNDTQVHTHMCYSEFNDIIEAIAAMDADCISIETSRSQMELLDAFVQFDYPNEIGPGVYDIHSPRVPAKQEMIDLLKKATEVLPPERIWVNPDCGLKTRGWAEVEPALRHMVDAARELRAAKAV</sequence>
<evidence type="ECO:0000256" key="8">
    <source>
        <dbReference type="ARBA" id="ARBA00022833"/>
    </source>
</evidence>
<dbReference type="SUPFAM" id="SSF51726">
    <property type="entry name" value="UROD/MetE-like"/>
    <property type="match status" value="2"/>
</dbReference>
<comment type="caution">
    <text evidence="13">The sequence shown here is derived from an EMBL/GenBank/DDBJ whole genome shotgun (WGS) entry which is preliminary data.</text>
</comment>
<dbReference type="Pfam" id="PF01717">
    <property type="entry name" value="Meth_synt_2"/>
    <property type="match status" value="1"/>
</dbReference>
<reference evidence="14" key="1">
    <citation type="journal article" date="2019" name="Int. J. Syst. Evol. Microbiol.">
        <title>The Global Catalogue of Microorganisms (GCM) 10K type strain sequencing project: providing services to taxonomists for standard genome sequencing and annotation.</title>
        <authorList>
            <consortium name="The Broad Institute Genomics Platform"/>
            <consortium name="The Broad Institute Genome Sequencing Center for Infectious Disease"/>
            <person name="Wu L."/>
            <person name="Ma J."/>
        </authorList>
    </citation>
    <scope>NUCLEOTIDE SEQUENCE [LARGE SCALE GENOMIC DNA]</scope>
    <source>
        <strain evidence="14">KCTC 52640</strain>
    </source>
</reference>
<name>A0ABV7ELL0_9GAMM</name>
<protein>
    <recommendedName>
        <fullName evidence="10">5-methyltetrahydropteroyltriglutamate--homocysteine methyltransferase</fullName>
        <ecNumber evidence="10">2.1.1.14</ecNumber>
    </recommendedName>
    <alternativeName>
        <fullName evidence="10">Cobalamin-independent methionine synthase</fullName>
    </alternativeName>
    <alternativeName>
        <fullName evidence="10">Methionine synthase, vitamin-B12 independent isozyme</fullName>
    </alternativeName>
</protein>
<dbReference type="CDD" id="cd03312">
    <property type="entry name" value="CIMS_N_terminal_like"/>
    <property type="match status" value="1"/>
</dbReference>
<comment type="pathway">
    <text evidence="2 10">Amino-acid biosynthesis; L-methionine biosynthesis via de novo pathway; L-methionine from L-homocysteine (MetE route): step 1/1.</text>
</comment>
<evidence type="ECO:0000256" key="5">
    <source>
        <dbReference type="ARBA" id="ARBA00022605"/>
    </source>
</evidence>
<feature type="binding site" evidence="10">
    <location>
        <position position="647"/>
    </location>
    <ligand>
        <name>Zn(2+)</name>
        <dbReference type="ChEBI" id="CHEBI:29105"/>
        <note>catalytic</note>
    </ligand>
</feature>
<evidence type="ECO:0000256" key="6">
    <source>
        <dbReference type="ARBA" id="ARBA00022679"/>
    </source>
</evidence>
<keyword evidence="8 10" id="KW-0862">Zinc</keyword>
<feature type="binding site" evidence="10">
    <location>
        <position position="567"/>
    </location>
    <ligand>
        <name>5-methyltetrahydropteroyltri-L-glutamate</name>
        <dbReference type="ChEBI" id="CHEBI:58207"/>
    </ligand>
</feature>
<organism evidence="13 14">
    <name type="scientific">Salinisphaera aquimarina</name>
    <dbReference type="NCBI Taxonomy" id="2094031"/>
    <lineage>
        <taxon>Bacteria</taxon>
        <taxon>Pseudomonadati</taxon>
        <taxon>Pseudomonadota</taxon>
        <taxon>Gammaproteobacteria</taxon>
        <taxon>Salinisphaerales</taxon>
        <taxon>Salinisphaeraceae</taxon>
        <taxon>Salinisphaera</taxon>
    </lineage>
</organism>
<evidence type="ECO:0000259" key="12">
    <source>
        <dbReference type="Pfam" id="PF08267"/>
    </source>
</evidence>
<feature type="binding site" evidence="10">
    <location>
        <position position="611"/>
    </location>
    <ligand>
        <name>5-methyltetrahydropteroyltri-L-glutamate</name>
        <dbReference type="ChEBI" id="CHEBI:58207"/>
    </ligand>
</feature>
<feature type="active site" description="Proton donor" evidence="10">
    <location>
        <position position="700"/>
    </location>
</feature>
<dbReference type="InterPro" id="IPR006276">
    <property type="entry name" value="Cobalamin-indep_Met_synthase"/>
</dbReference>
<dbReference type="GO" id="GO:0032259">
    <property type="term" value="P:methylation"/>
    <property type="evidence" value="ECO:0007669"/>
    <property type="project" value="UniProtKB-KW"/>
</dbReference>
<dbReference type="Proteomes" id="UP001595462">
    <property type="component" value="Unassembled WGS sequence"/>
</dbReference>
<evidence type="ECO:0000313" key="13">
    <source>
        <dbReference type="EMBL" id="MFC3103594.1"/>
    </source>
</evidence>
<dbReference type="InterPro" id="IPR002629">
    <property type="entry name" value="Met_Synth_C/arc"/>
</dbReference>
<feature type="binding site" evidence="10">
    <location>
        <position position="605"/>
    </location>
    <ligand>
        <name>L-methionine</name>
        <dbReference type="ChEBI" id="CHEBI:57844"/>
    </ligand>
</feature>
<dbReference type="InterPro" id="IPR038071">
    <property type="entry name" value="UROD/MetE-like_sf"/>
</dbReference>
<keyword evidence="6 10" id="KW-0808">Transferase</keyword>
<feature type="binding site" evidence="10">
    <location>
        <position position="490"/>
    </location>
    <ligand>
        <name>L-methionine</name>
        <dbReference type="ChEBI" id="CHEBI:57844"/>
    </ligand>
</feature>
<dbReference type="NCBIfam" id="NF003556">
    <property type="entry name" value="PRK05222.1"/>
    <property type="match status" value="1"/>
</dbReference>
<feature type="domain" description="Cobalamin-independent methionine synthase MetE C-terminal/archaeal" evidence="11">
    <location>
        <begin position="432"/>
        <end position="754"/>
    </location>
</feature>
<accession>A0ABV7ELL0</accession>
<dbReference type="HAMAP" id="MF_00172">
    <property type="entry name" value="Meth_synth"/>
    <property type="match status" value="1"/>
</dbReference>
<evidence type="ECO:0000313" key="14">
    <source>
        <dbReference type="Proteomes" id="UP001595462"/>
    </source>
</evidence>
<evidence type="ECO:0000256" key="2">
    <source>
        <dbReference type="ARBA" id="ARBA00004681"/>
    </source>
</evidence>
<evidence type="ECO:0000256" key="10">
    <source>
        <dbReference type="HAMAP-Rule" id="MF_00172"/>
    </source>
</evidence>
<dbReference type="RefSeq" id="WP_380687767.1">
    <property type="nucleotide sequence ID" value="NZ_JBHRSS010000003.1"/>
</dbReference>
<dbReference type="EC" id="2.1.1.14" evidence="10"/>
<dbReference type="PANTHER" id="PTHR30519">
    <property type="entry name" value="5-METHYLTETRAHYDROPTEROYLTRIGLUTAMATE--HOMOCYSTEINE METHYLTRANSFERASE"/>
    <property type="match status" value="1"/>
</dbReference>
<feature type="domain" description="Cobalamin-independent methionine synthase MetE N-terminal" evidence="12">
    <location>
        <begin position="4"/>
        <end position="315"/>
    </location>
</feature>
<evidence type="ECO:0000256" key="3">
    <source>
        <dbReference type="ARBA" id="ARBA00009553"/>
    </source>
</evidence>
<feature type="binding site" evidence="10">
    <location>
        <position position="605"/>
    </location>
    <ligand>
        <name>L-homocysteine</name>
        <dbReference type="ChEBI" id="CHEBI:58199"/>
    </ligand>
</feature>
<feature type="binding site" evidence="10">
    <location>
        <position position="671"/>
    </location>
    <ligand>
        <name>Zn(2+)</name>
        <dbReference type="ChEBI" id="CHEBI:29105"/>
        <note>catalytic</note>
    </ligand>
</feature>
<keyword evidence="7 10" id="KW-0479">Metal-binding</keyword>
<keyword evidence="10" id="KW-0677">Repeat</keyword>
<dbReference type="NCBIfam" id="TIGR01371">
    <property type="entry name" value="met_syn_B12ind"/>
    <property type="match status" value="1"/>
</dbReference>
<feature type="binding site" evidence="10">
    <location>
        <position position="116"/>
    </location>
    <ligand>
        <name>5-methyltetrahydropteroyltri-L-glutamate</name>
        <dbReference type="ChEBI" id="CHEBI:58207"/>
    </ligand>
</feature>
<evidence type="ECO:0000259" key="11">
    <source>
        <dbReference type="Pfam" id="PF01717"/>
    </source>
</evidence>
<dbReference type="EMBL" id="JBHRSS010000003">
    <property type="protein sequence ID" value="MFC3103594.1"/>
    <property type="molecule type" value="Genomic_DNA"/>
</dbReference>
<feature type="binding site" evidence="10">
    <location>
        <begin position="16"/>
        <end position="19"/>
    </location>
    <ligand>
        <name>5-methyltetrahydropteroyltri-L-glutamate</name>
        <dbReference type="ChEBI" id="CHEBI:58207"/>
    </ligand>
</feature>
<comment type="similarity">
    <text evidence="3 10">Belongs to the vitamin-B12 independent methionine synthase family.</text>
</comment>
<dbReference type="Pfam" id="PF08267">
    <property type="entry name" value="Meth_synt_1"/>
    <property type="match status" value="1"/>
</dbReference>
<gene>
    <name evidence="10 13" type="primary">metE</name>
    <name evidence="13" type="ORF">ACFOSU_06795</name>
</gene>
<feature type="binding site" evidence="10">
    <location>
        <begin position="437"/>
        <end position="439"/>
    </location>
    <ligand>
        <name>L-methionine</name>
        <dbReference type="ChEBI" id="CHEBI:57844"/>
    </ligand>
</feature>
<dbReference type="Gene3D" id="3.20.20.210">
    <property type="match status" value="2"/>
</dbReference>
<dbReference type="InterPro" id="IPR013215">
    <property type="entry name" value="Cbl-indep_Met_Synth_N"/>
</dbReference>
<keyword evidence="9 10" id="KW-0486">Methionine biosynthesis</keyword>
<comment type="cofactor">
    <cofactor evidence="10">
        <name>Zn(2+)</name>
        <dbReference type="ChEBI" id="CHEBI:29105"/>
    </cofactor>
    <text evidence="10">Binds 1 zinc ion per subunit.</text>
</comment>
<dbReference type="GO" id="GO:0003871">
    <property type="term" value="F:5-methyltetrahydropteroyltriglutamate-homocysteine S-methyltransferase activity"/>
    <property type="evidence" value="ECO:0007669"/>
    <property type="project" value="UniProtKB-EC"/>
</dbReference>
<feature type="binding site" evidence="10">
    <location>
        <position position="732"/>
    </location>
    <ligand>
        <name>Zn(2+)</name>
        <dbReference type="ChEBI" id="CHEBI:29105"/>
        <note>catalytic</note>
    </ligand>
</feature>
<feature type="binding site" evidence="10">
    <location>
        <begin position="437"/>
        <end position="439"/>
    </location>
    <ligand>
        <name>L-homocysteine</name>
        <dbReference type="ChEBI" id="CHEBI:58199"/>
    </ligand>
</feature>
<keyword evidence="5 10" id="KW-0028">Amino-acid biosynthesis</keyword>
<feature type="binding site" evidence="10">
    <location>
        <position position="490"/>
    </location>
    <ligand>
        <name>L-homocysteine</name>
        <dbReference type="ChEBI" id="CHEBI:58199"/>
    </ligand>
</feature>
<dbReference type="PIRSF" id="PIRSF000382">
    <property type="entry name" value="MeTrfase_B12_ind"/>
    <property type="match status" value="1"/>
</dbReference>
<keyword evidence="14" id="KW-1185">Reference proteome</keyword>
<evidence type="ECO:0000256" key="4">
    <source>
        <dbReference type="ARBA" id="ARBA00022603"/>
    </source>
</evidence>
<keyword evidence="4 10" id="KW-0489">Methyltransferase</keyword>
<comment type="caution">
    <text evidence="10">Lacks conserved residue(s) required for the propagation of feature annotation.</text>
</comment>
<evidence type="ECO:0000256" key="1">
    <source>
        <dbReference type="ARBA" id="ARBA00002777"/>
    </source>
</evidence>
<evidence type="ECO:0000256" key="9">
    <source>
        <dbReference type="ARBA" id="ARBA00023167"/>
    </source>
</evidence>
<comment type="function">
    <text evidence="1 10">Catalyzes the transfer of a methyl group from 5-methyltetrahydrofolate to homocysteine resulting in methionine formation.</text>
</comment>
<dbReference type="CDD" id="cd03311">
    <property type="entry name" value="CIMS_C_terminal_like"/>
    <property type="match status" value="1"/>
</dbReference>
<proteinExistence type="inferred from homology"/>